<reference evidence="6 7" key="1">
    <citation type="submission" date="2024-04" db="EMBL/GenBank/DDBJ databases">
        <title>Bacillus oryzaecorticis sp. nov., a moderately halophilic bacterium isolated from rice husks.</title>
        <authorList>
            <person name="Zhu H.-S."/>
        </authorList>
    </citation>
    <scope>NUCLEOTIDE SEQUENCE [LARGE SCALE GENOMIC DNA]</scope>
    <source>
        <strain evidence="6 7">ZC255</strain>
    </source>
</reference>
<keyword evidence="3 5" id="KW-1133">Transmembrane helix</keyword>
<feature type="transmembrane region" description="Helical" evidence="5">
    <location>
        <begin position="60"/>
        <end position="80"/>
    </location>
</feature>
<protein>
    <submittedName>
        <fullName evidence="6">LrgB family protein</fullName>
    </submittedName>
</protein>
<accession>A0ABU9K928</accession>
<organism evidence="6 7">
    <name type="scientific">Rossellomorea oryzaecorticis</name>
    <dbReference type="NCBI Taxonomy" id="1396505"/>
    <lineage>
        <taxon>Bacteria</taxon>
        <taxon>Bacillati</taxon>
        <taxon>Bacillota</taxon>
        <taxon>Bacilli</taxon>
        <taxon>Bacillales</taxon>
        <taxon>Bacillaceae</taxon>
        <taxon>Rossellomorea</taxon>
    </lineage>
</organism>
<keyword evidence="7" id="KW-1185">Reference proteome</keyword>
<feature type="transmembrane region" description="Helical" evidence="5">
    <location>
        <begin position="148"/>
        <end position="168"/>
    </location>
</feature>
<feature type="transmembrane region" description="Helical" evidence="5">
    <location>
        <begin position="208"/>
        <end position="227"/>
    </location>
</feature>
<feature type="transmembrane region" description="Helical" evidence="5">
    <location>
        <begin position="6"/>
        <end position="24"/>
    </location>
</feature>
<dbReference type="RefSeq" id="WP_341982222.1">
    <property type="nucleotide sequence ID" value="NZ_JBBYAF010000012.1"/>
</dbReference>
<evidence type="ECO:0000256" key="4">
    <source>
        <dbReference type="ARBA" id="ARBA00023136"/>
    </source>
</evidence>
<evidence type="ECO:0000256" key="5">
    <source>
        <dbReference type="SAM" id="Phobius"/>
    </source>
</evidence>
<evidence type="ECO:0000313" key="6">
    <source>
        <dbReference type="EMBL" id="MEL3972188.1"/>
    </source>
</evidence>
<proteinExistence type="predicted"/>
<dbReference type="EMBL" id="JBBYAF010000012">
    <property type="protein sequence ID" value="MEL3972188.1"/>
    <property type="molecule type" value="Genomic_DNA"/>
</dbReference>
<dbReference type="InterPro" id="IPR007300">
    <property type="entry name" value="CidB/LrgB"/>
</dbReference>
<evidence type="ECO:0000313" key="7">
    <source>
        <dbReference type="Proteomes" id="UP001389717"/>
    </source>
</evidence>
<sequence length="228" mass="24644">MINLISIISAIGITVIYFILSIKLHRVWSSPLTIPIFLSSTALIFTLLVLDIPYETYAEGTALITYLLGPATVALAYPLYQFRKLLLKHWQPISSGIIAGSGVSMFISYFLAHFLEIPEGFNRSFLVKTITTPVAVDIGRLIEGQIEVIPAVVIITGIMGAMFLPFLIKVLRISHPIAKGLPFGVISHGIGTAQALKEGELEGAVSGAAMALTAAVMSFIIPIVFLFI</sequence>
<evidence type="ECO:0000256" key="2">
    <source>
        <dbReference type="ARBA" id="ARBA00022692"/>
    </source>
</evidence>
<dbReference type="Proteomes" id="UP001389717">
    <property type="component" value="Unassembled WGS sequence"/>
</dbReference>
<feature type="transmembrane region" description="Helical" evidence="5">
    <location>
        <begin position="92"/>
        <end position="115"/>
    </location>
</feature>
<evidence type="ECO:0000256" key="1">
    <source>
        <dbReference type="ARBA" id="ARBA00004141"/>
    </source>
</evidence>
<feature type="transmembrane region" description="Helical" evidence="5">
    <location>
        <begin position="180"/>
        <end position="196"/>
    </location>
</feature>
<dbReference type="PANTHER" id="PTHR30249">
    <property type="entry name" value="PUTATIVE SEROTONIN TRANSPORTER"/>
    <property type="match status" value="1"/>
</dbReference>
<dbReference type="Pfam" id="PF04172">
    <property type="entry name" value="LrgB"/>
    <property type="match status" value="1"/>
</dbReference>
<comment type="subcellular location">
    <subcellularLocation>
        <location evidence="1">Membrane</location>
        <topology evidence="1">Multi-pass membrane protein</topology>
    </subcellularLocation>
</comment>
<keyword evidence="4 5" id="KW-0472">Membrane</keyword>
<evidence type="ECO:0000256" key="3">
    <source>
        <dbReference type="ARBA" id="ARBA00022989"/>
    </source>
</evidence>
<comment type="caution">
    <text evidence="6">The sequence shown here is derived from an EMBL/GenBank/DDBJ whole genome shotgun (WGS) entry which is preliminary data.</text>
</comment>
<name>A0ABU9K928_9BACI</name>
<dbReference type="PANTHER" id="PTHR30249:SF0">
    <property type="entry name" value="PLASTIDAL GLYCOLATE_GLYCERATE TRANSLOCATOR 1, CHLOROPLASTIC"/>
    <property type="match status" value="1"/>
</dbReference>
<gene>
    <name evidence="6" type="ORF">AAEO50_07850</name>
</gene>
<feature type="transmembrane region" description="Helical" evidence="5">
    <location>
        <begin position="36"/>
        <end position="54"/>
    </location>
</feature>
<keyword evidence="2 5" id="KW-0812">Transmembrane</keyword>